<keyword evidence="3" id="KW-0863">Zinc-finger</keyword>
<reference evidence="11" key="1">
    <citation type="submission" date="2021-10" db="EMBL/GenBank/DDBJ databases">
        <title>Tropical sea cucumber genome reveals ecological adaptation and Cuvierian tubules defense mechanism.</title>
        <authorList>
            <person name="Chen T."/>
        </authorList>
    </citation>
    <scope>NUCLEOTIDE SEQUENCE</scope>
    <source>
        <strain evidence="11">Nanhai2018</strain>
        <tissue evidence="11">Muscle</tissue>
    </source>
</reference>
<keyword evidence="4" id="KW-0862">Zinc</keyword>
<dbReference type="InterPro" id="IPR001060">
    <property type="entry name" value="FCH_dom"/>
</dbReference>
<keyword evidence="5 6" id="KW-0175">Coiled coil</keyword>
<dbReference type="SUPFAM" id="SSF103657">
    <property type="entry name" value="BAR/IMD domain-like"/>
    <property type="match status" value="1"/>
</dbReference>
<dbReference type="PROSITE" id="PS51741">
    <property type="entry name" value="F_BAR"/>
    <property type="match status" value="1"/>
</dbReference>
<dbReference type="SMART" id="SM00055">
    <property type="entry name" value="FCH"/>
    <property type="match status" value="1"/>
</dbReference>
<evidence type="ECO:0000256" key="2">
    <source>
        <dbReference type="ARBA" id="ARBA00022723"/>
    </source>
</evidence>
<dbReference type="Gene3D" id="1.10.555.10">
    <property type="entry name" value="Rho GTPase activation protein"/>
    <property type="match status" value="1"/>
</dbReference>
<dbReference type="CDD" id="cd20816">
    <property type="entry name" value="C1_GMIP-like"/>
    <property type="match status" value="1"/>
</dbReference>
<evidence type="ECO:0000313" key="11">
    <source>
        <dbReference type="EMBL" id="KAJ8039707.1"/>
    </source>
</evidence>
<evidence type="ECO:0000256" key="5">
    <source>
        <dbReference type="ARBA" id="ARBA00023054"/>
    </source>
</evidence>
<feature type="region of interest" description="Disordered" evidence="7">
    <location>
        <begin position="578"/>
        <end position="679"/>
    </location>
</feature>
<evidence type="ECO:0000259" key="10">
    <source>
        <dbReference type="PROSITE" id="PS51741"/>
    </source>
</evidence>
<dbReference type="GO" id="GO:0007165">
    <property type="term" value="P:signal transduction"/>
    <property type="evidence" value="ECO:0007669"/>
    <property type="project" value="InterPro"/>
</dbReference>
<evidence type="ECO:0000313" key="12">
    <source>
        <dbReference type="Proteomes" id="UP001152320"/>
    </source>
</evidence>
<name>A0A9Q1C6S6_HOLLE</name>
<organism evidence="11 12">
    <name type="scientific">Holothuria leucospilota</name>
    <name type="common">Black long sea cucumber</name>
    <name type="synonym">Mertensiothuria leucospilota</name>
    <dbReference type="NCBI Taxonomy" id="206669"/>
    <lineage>
        <taxon>Eukaryota</taxon>
        <taxon>Metazoa</taxon>
        <taxon>Echinodermata</taxon>
        <taxon>Eleutherozoa</taxon>
        <taxon>Echinozoa</taxon>
        <taxon>Holothuroidea</taxon>
        <taxon>Aspidochirotacea</taxon>
        <taxon>Aspidochirotida</taxon>
        <taxon>Holothuriidae</taxon>
        <taxon>Holothuria</taxon>
    </lineage>
</organism>
<dbReference type="Gene3D" id="1.20.1270.60">
    <property type="entry name" value="Arfaptin homology (AH) domain/BAR domain"/>
    <property type="match status" value="1"/>
</dbReference>
<evidence type="ECO:0000259" key="9">
    <source>
        <dbReference type="PROSITE" id="PS50238"/>
    </source>
</evidence>
<dbReference type="Proteomes" id="UP001152320">
    <property type="component" value="Chromosome 6"/>
</dbReference>
<dbReference type="InterPro" id="IPR027267">
    <property type="entry name" value="AH/BAR_dom_sf"/>
</dbReference>
<dbReference type="InterPro" id="IPR051025">
    <property type="entry name" value="RhoGAP"/>
</dbReference>
<feature type="domain" description="F-BAR" evidence="10">
    <location>
        <begin position="278"/>
        <end position="545"/>
    </location>
</feature>
<dbReference type="SMART" id="SM00109">
    <property type="entry name" value="C1"/>
    <property type="match status" value="1"/>
</dbReference>
<dbReference type="InterPro" id="IPR057028">
    <property type="entry name" value="RHG29_45_N"/>
</dbReference>
<dbReference type="PROSITE" id="PS50081">
    <property type="entry name" value="ZF_DAG_PE_2"/>
    <property type="match status" value="1"/>
</dbReference>
<dbReference type="InterPro" id="IPR046349">
    <property type="entry name" value="C1-like_sf"/>
</dbReference>
<sequence length="1058" mass="118376">MALEVPLSLNVKALTSPFSMRKKLQPPKIVVEYSSGEEQEGELMRRSNGDITSPGMSPGISPRSAEVTMRSKGSRNKRHSNPFDRPASIASLSGCYKHSKYNSMTSLNSDVIDMQFINQEEIMQLTKDVRKFSESLTLLRDVFSDVAGRGDATINVAAHERLRNLLSTLRTILDQYAALKSSEIHTAALHLIQQVKGMQANEELKEKEGFLEALDQLALAFSNSVTEYLMGDVEQRLTGAKSFESLTSVGSTMEPSYLYPNHHTPDRLQPIGDVGSMEDVDQLLMKLDNGVEISLDRTKAWSKYAKDIITYVQKRLQLELEFSRNLAKLATATQTTLKEETFLPFHSAYLTTLGHDADYAKNCEAAFTQLQGRKFVEQLESRRVEHDKKRKAIRQTWSSMKKEMIDCQANMEKARQLYHTRYHEYERAKDTVAKSENDALNTSGSSHSSKLDKKKKLEEDLLNKTQEAETTYKACIHEANAKQQELLKVKKEVLTQLKELIFQCDQTMKAVTYGYFQIHKSVAAPAPIQFQALCEQTKEYIPGVQFKEYLKHNMPMLSSHVNHDAEVFTFEPYVSESSDLRDRKQSTQSFDSVEEEFRNTPKNRHRLSNSQEKAARGRNDRVSAWVAGVSDSESISGSSTKSVDASPAASPRGLRRGLKREQSGGTLSSGDEMADPEEASPVVVDPAKLIDSMPNAFRHLTISKAAQTHVLRKLRTPSKCRECDSYVYFNGAECEKCGLASHKKCLEYLAIQCGGKRLQGKMNVFGVPLETHLRATGRSCPFIVTKCISEIESRAMDIKGIYRVAGLKGKVEKLCQTFENGAELVDLSETQAHLITSVLKLYFRQLPESLLQFQLFQEFVAAAKEFPASRDVEYEREAVIARFQQVTNKLPDANRKTASILMHHLKRVSEHESTNQMTSSNISIVFAPTLLRPSDDLASLSALMDINHQTRATELMVMYPEIFGPQSNPTPVENLRQDSQETKDKAVSPNKSANNSSHLQASTPPRGMAHTPPNRVSGFVLPGSSEESDDIPQRPPVDAESDGRDSLDGETVTVPAAV</sequence>
<dbReference type="OrthoDB" id="79452at2759"/>
<dbReference type="InterPro" id="IPR054713">
    <property type="entry name" value="GMIP/FCHO2-like_FCH"/>
</dbReference>
<feature type="compositionally biased region" description="Polar residues" evidence="7">
    <location>
        <begin position="438"/>
        <end position="448"/>
    </location>
</feature>
<dbReference type="Pfam" id="PF00130">
    <property type="entry name" value="C1_1"/>
    <property type="match status" value="1"/>
</dbReference>
<dbReference type="PROSITE" id="PS00479">
    <property type="entry name" value="ZF_DAG_PE_1"/>
    <property type="match status" value="1"/>
</dbReference>
<dbReference type="GO" id="GO:0008270">
    <property type="term" value="F:zinc ion binding"/>
    <property type="evidence" value="ECO:0007669"/>
    <property type="project" value="UniProtKB-KW"/>
</dbReference>
<dbReference type="SUPFAM" id="SSF48350">
    <property type="entry name" value="GTPase activation domain, GAP"/>
    <property type="match status" value="1"/>
</dbReference>
<accession>A0A9Q1C6S6</accession>
<evidence type="ECO:0000259" key="8">
    <source>
        <dbReference type="PROSITE" id="PS50081"/>
    </source>
</evidence>
<keyword evidence="2" id="KW-0479">Metal-binding</keyword>
<feature type="compositionally biased region" description="Low complexity" evidence="7">
    <location>
        <begin position="630"/>
        <end position="642"/>
    </location>
</feature>
<keyword evidence="1" id="KW-0343">GTPase activation</keyword>
<feature type="region of interest" description="Disordered" evidence="7">
    <location>
        <begin position="34"/>
        <end position="84"/>
    </location>
</feature>
<comment type="caution">
    <text evidence="11">The sequence shown here is derived from an EMBL/GenBank/DDBJ whole genome shotgun (WGS) entry which is preliminary data.</text>
</comment>
<dbReference type="Pfam" id="PF22699">
    <property type="entry name" value="GMIP-like_FCH"/>
    <property type="match status" value="1"/>
</dbReference>
<dbReference type="PROSITE" id="PS50238">
    <property type="entry name" value="RHOGAP"/>
    <property type="match status" value="1"/>
</dbReference>
<protein>
    <submittedName>
        <fullName evidence="11">Rho GTPase-activating protein 45</fullName>
    </submittedName>
</protein>
<dbReference type="SUPFAM" id="SSF57889">
    <property type="entry name" value="Cysteine-rich domain"/>
    <property type="match status" value="1"/>
</dbReference>
<gene>
    <name evidence="11" type="ORF">HOLleu_13796</name>
</gene>
<dbReference type="SMART" id="SM00324">
    <property type="entry name" value="RhoGAP"/>
    <property type="match status" value="1"/>
</dbReference>
<feature type="compositionally biased region" description="Basic and acidic residues" evidence="7">
    <location>
        <begin position="975"/>
        <end position="986"/>
    </location>
</feature>
<evidence type="ECO:0000256" key="6">
    <source>
        <dbReference type="PROSITE-ProRule" id="PRU01077"/>
    </source>
</evidence>
<dbReference type="InterPro" id="IPR008936">
    <property type="entry name" value="Rho_GTPase_activation_prot"/>
</dbReference>
<evidence type="ECO:0000256" key="1">
    <source>
        <dbReference type="ARBA" id="ARBA00022468"/>
    </source>
</evidence>
<dbReference type="Gene3D" id="3.30.60.20">
    <property type="match status" value="1"/>
</dbReference>
<feature type="region of interest" description="Disordered" evidence="7">
    <location>
        <begin position="434"/>
        <end position="455"/>
    </location>
</feature>
<dbReference type="Pfam" id="PF24235">
    <property type="entry name" value="RHG29_45_N"/>
    <property type="match status" value="1"/>
</dbReference>
<evidence type="ECO:0000256" key="3">
    <source>
        <dbReference type="ARBA" id="ARBA00022771"/>
    </source>
</evidence>
<feature type="domain" description="Phorbol-ester/DAG-type" evidence="8">
    <location>
        <begin position="708"/>
        <end position="753"/>
    </location>
</feature>
<dbReference type="InterPro" id="IPR031160">
    <property type="entry name" value="F_BAR_dom"/>
</dbReference>
<dbReference type="EMBL" id="JAIZAY010000006">
    <property type="protein sequence ID" value="KAJ8039707.1"/>
    <property type="molecule type" value="Genomic_DNA"/>
</dbReference>
<dbReference type="InterPro" id="IPR000198">
    <property type="entry name" value="RhoGAP_dom"/>
</dbReference>
<evidence type="ECO:0000256" key="7">
    <source>
        <dbReference type="SAM" id="MobiDB-lite"/>
    </source>
</evidence>
<proteinExistence type="predicted"/>
<dbReference type="GO" id="GO:0005096">
    <property type="term" value="F:GTPase activator activity"/>
    <property type="evidence" value="ECO:0007669"/>
    <property type="project" value="UniProtKB-KW"/>
</dbReference>
<dbReference type="PANTHER" id="PTHR15228:SF25">
    <property type="entry name" value="F-BAR DOMAIN-CONTAINING PROTEIN"/>
    <property type="match status" value="1"/>
</dbReference>
<dbReference type="GO" id="GO:0051056">
    <property type="term" value="P:regulation of small GTPase mediated signal transduction"/>
    <property type="evidence" value="ECO:0007669"/>
    <property type="project" value="UniProtKB-ARBA"/>
</dbReference>
<feature type="region of interest" description="Disordered" evidence="7">
    <location>
        <begin position="962"/>
        <end position="1058"/>
    </location>
</feature>
<evidence type="ECO:0000256" key="4">
    <source>
        <dbReference type="ARBA" id="ARBA00022833"/>
    </source>
</evidence>
<dbReference type="AlphaFoldDB" id="A0A9Q1C6S6"/>
<dbReference type="Pfam" id="PF00620">
    <property type="entry name" value="RhoGAP"/>
    <property type="match status" value="1"/>
</dbReference>
<dbReference type="InterPro" id="IPR002219">
    <property type="entry name" value="PKC_DAG/PE"/>
</dbReference>
<feature type="domain" description="Rho-GAP" evidence="9">
    <location>
        <begin position="767"/>
        <end position="964"/>
    </location>
</feature>
<feature type="compositionally biased region" description="Polar residues" evidence="7">
    <location>
        <begin position="989"/>
        <end position="1003"/>
    </location>
</feature>
<keyword evidence="12" id="KW-1185">Reference proteome</keyword>
<dbReference type="PANTHER" id="PTHR15228">
    <property type="entry name" value="SPERMATHECAL PHYSIOLOGY VARIANT"/>
    <property type="match status" value="1"/>
</dbReference>